<proteinExistence type="predicted"/>
<protein>
    <recommendedName>
        <fullName evidence="4">ABC-2 family transporter protein</fullName>
    </recommendedName>
</protein>
<keyword evidence="1" id="KW-0812">Transmembrane</keyword>
<dbReference type="Proteomes" id="UP000186112">
    <property type="component" value="Unassembled WGS sequence"/>
</dbReference>
<sequence length="285" mass="32311">MKKFMKYEIKGTYKFILGILLVILLASSVIQYNIFTEIRNFEYNQINESMNFLRFMFVLSIFIIFGAFITAFFYIVGSFKKELYEDRGYLTFTLPLSGNQILGSKLLVALMWNIFLGISTALYNIVLSLILFKGEVKIIFEEFIKIVNIGFVTAGITGIVSALLTLILIYFSISLSKVSIRNKKIGGMWFIIFLIISGITSYISSKIGLALPYYLDLNTFKITALDTFPGMMNTGMMEFSMGMGSPMVDGMYPAYLNIASFITEILFGIAFFMGTGYLIEERVEL</sequence>
<accession>A0A1U7M721</accession>
<dbReference type="EMBL" id="LTDM01000011">
    <property type="protein sequence ID" value="OLS03097.1"/>
    <property type="molecule type" value="Genomic_DNA"/>
</dbReference>
<keyword evidence="3" id="KW-1185">Reference proteome</keyword>
<keyword evidence="1" id="KW-0472">Membrane</keyword>
<feature type="transmembrane region" description="Helical" evidence="1">
    <location>
        <begin position="254"/>
        <end position="279"/>
    </location>
</feature>
<reference evidence="2 3" key="1">
    <citation type="submission" date="2016-02" db="EMBL/GenBank/DDBJ databases">
        <title>Genome sequence of Tissierella creatinophila DSM 6911.</title>
        <authorList>
            <person name="Poehlein A."/>
            <person name="Daniel R."/>
        </authorList>
    </citation>
    <scope>NUCLEOTIDE SEQUENCE [LARGE SCALE GENOMIC DNA]</scope>
    <source>
        <strain evidence="2 3">DSM 6911</strain>
    </source>
</reference>
<evidence type="ECO:0000313" key="3">
    <source>
        <dbReference type="Proteomes" id="UP000186112"/>
    </source>
</evidence>
<dbReference type="AlphaFoldDB" id="A0A1U7M721"/>
<dbReference type="RefSeq" id="WP_075725381.1">
    <property type="nucleotide sequence ID" value="NZ_LTDM01000011.1"/>
</dbReference>
<evidence type="ECO:0000256" key="1">
    <source>
        <dbReference type="SAM" id="Phobius"/>
    </source>
</evidence>
<evidence type="ECO:0008006" key="4">
    <source>
        <dbReference type="Google" id="ProtNLM"/>
    </source>
</evidence>
<evidence type="ECO:0000313" key="2">
    <source>
        <dbReference type="EMBL" id="OLS03097.1"/>
    </source>
</evidence>
<keyword evidence="1" id="KW-1133">Transmembrane helix</keyword>
<organism evidence="2 3">
    <name type="scientific">Tissierella creatinophila DSM 6911</name>
    <dbReference type="NCBI Taxonomy" id="1123403"/>
    <lineage>
        <taxon>Bacteria</taxon>
        <taxon>Bacillati</taxon>
        <taxon>Bacillota</taxon>
        <taxon>Tissierellia</taxon>
        <taxon>Tissierellales</taxon>
        <taxon>Tissierellaceae</taxon>
        <taxon>Tissierella</taxon>
    </lineage>
</organism>
<dbReference type="OrthoDB" id="9816138at2"/>
<feature type="transmembrane region" description="Helical" evidence="1">
    <location>
        <begin position="185"/>
        <end position="204"/>
    </location>
</feature>
<gene>
    <name evidence="2" type="ORF">TICRE_07930</name>
</gene>
<feature type="transmembrane region" description="Helical" evidence="1">
    <location>
        <begin position="146"/>
        <end position="173"/>
    </location>
</feature>
<comment type="caution">
    <text evidence="2">The sequence shown here is derived from an EMBL/GenBank/DDBJ whole genome shotgun (WGS) entry which is preliminary data.</text>
</comment>
<feature type="transmembrane region" description="Helical" evidence="1">
    <location>
        <begin position="55"/>
        <end position="77"/>
    </location>
</feature>
<name>A0A1U7M721_TISCR</name>
<feature type="transmembrane region" description="Helical" evidence="1">
    <location>
        <begin position="106"/>
        <end position="126"/>
    </location>
</feature>